<accession>A0A7K6KMG3</accession>
<gene>
    <name evidence="5" type="primary">Cracr2a</name>
    <name evidence="5" type="ORF">OREARF_R02979</name>
</gene>
<dbReference type="SUPFAM" id="SSF47473">
    <property type="entry name" value="EF-hand"/>
    <property type="match status" value="1"/>
</dbReference>
<organism evidence="5 6">
    <name type="scientific">Oreocharis arfaki</name>
    <name type="common">tit berrypecker</name>
    <dbReference type="NCBI Taxonomy" id="979223"/>
    <lineage>
        <taxon>Eukaryota</taxon>
        <taxon>Metazoa</taxon>
        <taxon>Chordata</taxon>
        <taxon>Craniata</taxon>
        <taxon>Vertebrata</taxon>
        <taxon>Euteleostomi</taxon>
        <taxon>Archelosauria</taxon>
        <taxon>Archosauria</taxon>
        <taxon>Dinosauria</taxon>
        <taxon>Saurischia</taxon>
        <taxon>Theropoda</taxon>
        <taxon>Coelurosauria</taxon>
        <taxon>Aves</taxon>
        <taxon>Neognathae</taxon>
        <taxon>Neoaves</taxon>
        <taxon>Telluraves</taxon>
        <taxon>Australaves</taxon>
        <taxon>Passeriformes</taxon>
        <taxon>Passeroidea</taxon>
        <taxon>Paramythiidae</taxon>
        <taxon>Oreocharis</taxon>
    </lineage>
</organism>
<sequence length="327" mass="38268">ALTVLGKAQEFFQICDLEGKGFVTRQDMQRLHPELPLSLEELEKVFVTLDADGNGSLTPKEFISGLSEFWKACQFLLEQIALKNDMVQPSEGETASPVRCEETVSGDEDEEFQFSNLMDRLGAKKVLDDESDVKQLWLQLRKEEPHLLSNFEEFLVRIFSQLQEADNEKNELECALKKKIAAYDEEIQHLYEEMEQQIKKEKEQFLLKDTERFQSYSRELECKLLSKEQELEQLVQKQKRLEHQCTELLSGKEETKVENTKLKLTNQELLKDLERTSHELSLAQQQLQVLQEEASRLSEEKEMEVYRVTETLQREKSGLLKQLDFLR</sequence>
<protein>
    <submittedName>
        <fullName evidence="5">EFC4B protein</fullName>
    </submittedName>
</protein>
<dbReference type="Pfam" id="PF13499">
    <property type="entry name" value="EF-hand_7"/>
    <property type="match status" value="1"/>
</dbReference>
<keyword evidence="2" id="KW-0106">Calcium</keyword>
<dbReference type="InterPro" id="IPR018247">
    <property type="entry name" value="EF_Hand_1_Ca_BS"/>
</dbReference>
<dbReference type="PROSITE" id="PS50222">
    <property type="entry name" value="EF_HAND_2"/>
    <property type="match status" value="1"/>
</dbReference>
<evidence type="ECO:0000259" key="4">
    <source>
        <dbReference type="PROSITE" id="PS50222"/>
    </source>
</evidence>
<feature type="non-terminal residue" evidence="5">
    <location>
        <position position="1"/>
    </location>
</feature>
<dbReference type="InterPro" id="IPR002048">
    <property type="entry name" value="EF_hand_dom"/>
</dbReference>
<feature type="non-terminal residue" evidence="5">
    <location>
        <position position="327"/>
    </location>
</feature>
<dbReference type="Gene3D" id="1.10.238.10">
    <property type="entry name" value="EF-hand"/>
    <property type="match status" value="1"/>
</dbReference>
<evidence type="ECO:0000256" key="3">
    <source>
        <dbReference type="SAM" id="Coils"/>
    </source>
</evidence>
<feature type="domain" description="EF-hand" evidence="4">
    <location>
        <begin position="37"/>
        <end position="72"/>
    </location>
</feature>
<dbReference type="GO" id="GO:0005509">
    <property type="term" value="F:calcium ion binding"/>
    <property type="evidence" value="ECO:0007669"/>
    <property type="project" value="InterPro"/>
</dbReference>
<dbReference type="EMBL" id="VZRR01013571">
    <property type="protein sequence ID" value="NWW13801.1"/>
    <property type="molecule type" value="Genomic_DNA"/>
</dbReference>
<reference evidence="5 6" key="1">
    <citation type="submission" date="2019-09" db="EMBL/GenBank/DDBJ databases">
        <title>Bird 10,000 Genomes (B10K) Project - Family phase.</title>
        <authorList>
            <person name="Zhang G."/>
        </authorList>
    </citation>
    <scope>NUCLEOTIDE SEQUENCE [LARGE SCALE GENOMIC DNA]</scope>
    <source>
        <strain evidence="5">B10K-DU-029-42</strain>
        <tissue evidence="5">Muscle</tissue>
    </source>
</reference>
<dbReference type="AlphaFoldDB" id="A0A7K6KMG3"/>
<evidence type="ECO:0000256" key="1">
    <source>
        <dbReference type="ARBA" id="ARBA00022723"/>
    </source>
</evidence>
<comment type="caution">
    <text evidence="5">The sequence shown here is derived from an EMBL/GenBank/DDBJ whole genome shotgun (WGS) entry which is preliminary data.</text>
</comment>
<keyword evidence="3" id="KW-0175">Coiled coil</keyword>
<keyword evidence="6" id="KW-1185">Reference proteome</keyword>
<evidence type="ECO:0000256" key="2">
    <source>
        <dbReference type="ARBA" id="ARBA00022837"/>
    </source>
</evidence>
<dbReference type="SMART" id="SM00054">
    <property type="entry name" value="EFh"/>
    <property type="match status" value="2"/>
</dbReference>
<name>A0A7K6KMG3_9PASE</name>
<proteinExistence type="predicted"/>
<dbReference type="PROSITE" id="PS00018">
    <property type="entry name" value="EF_HAND_1"/>
    <property type="match status" value="1"/>
</dbReference>
<dbReference type="InterPro" id="IPR011992">
    <property type="entry name" value="EF-hand-dom_pair"/>
</dbReference>
<keyword evidence="1" id="KW-0479">Metal-binding</keyword>
<dbReference type="Proteomes" id="UP000542358">
    <property type="component" value="Unassembled WGS sequence"/>
</dbReference>
<evidence type="ECO:0000313" key="6">
    <source>
        <dbReference type="Proteomes" id="UP000542358"/>
    </source>
</evidence>
<evidence type="ECO:0000313" key="5">
    <source>
        <dbReference type="EMBL" id="NWW13801.1"/>
    </source>
</evidence>
<feature type="coiled-coil region" evidence="3">
    <location>
        <begin position="155"/>
        <end position="300"/>
    </location>
</feature>